<accession>A0A9N9RX82</accession>
<proteinExistence type="predicted"/>
<keyword evidence="1" id="KW-0812">Transmembrane</keyword>
<reference evidence="2" key="1">
    <citation type="submission" date="2022-01" db="EMBL/GenBank/DDBJ databases">
        <authorList>
            <person name="King R."/>
        </authorList>
    </citation>
    <scope>NUCLEOTIDE SEQUENCE</scope>
</reference>
<feature type="transmembrane region" description="Helical" evidence="1">
    <location>
        <begin position="87"/>
        <end position="107"/>
    </location>
</feature>
<evidence type="ECO:0000256" key="1">
    <source>
        <dbReference type="SAM" id="Phobius"/>
    </source>
</evidence>
<evidence type="ECO:0000313" key="2">
    <source>
        <dbReference type="EMBL" id="CAG9805509.1"/>
    </source>
</evidence>
<evidence type="ECO:0000313" key="3">
    <source>
        <dbReference type="Proteomes" id="UP001153620"/>
    </source>
</evidence>
<sequence>MSAVHSNQIFILSGTTSVPSAIAAVVASPMQSSLESGDARRRFKKSNQQSLCDLIIILITLPTLVVLGLMLESTTRQNWLETTETRLLVLGLGAALAVVCLALCMYVTSRLGKKFLWVGPQYTDDLGPHYSYYNPQAAAAEAADLPPKYDIVMGFDIPPPAYDTLMIDNEKIQYETEKCPKESTIQHI</sequence>
<dbReference type="EMBL" id="OU895878">
    <property type="protein sequence ID" value="CAG9805509.1"/>
    <property type="molecule type" value="Genomic_DNA"/>
</dbReference>
<reference evidence="2" key="2">
    <citation type="submission" date="2022-10" db="EMBL/GenBank/DDBJ databases">
        <authorList>
            <consortium name="ENA_rothamsted_submissions"/>
            <consortium name="culmorum"/>
            <person name="King R."/>
        </authorList>
    </citation>
    <scope>NUCLEOTIDE SEQUENCE</scope>
</reference>
<dbReference type="AlphaFoldDB" id="A0A9N9RX82"/>
<dbReference type="Proteomes" id="UP001153620">
    <property type="component" value="Chromosome 2"/>
</dbReference>
<name>A0A9N9RX82_9DIPT</name>
<keyword evidence="3" id="KW-1185">Reference proteome</keyword>
<dbReference type="OrthoDB" id="7775175at2759"/>
<gene>
    <name evidence="2" type="ORF">CHIRRI_LOCUS8381</name>
</gene>
<keyword evidence="1" id="KW-1133">Transmembrane helix</keyword>
<protein>
    <submittedName>
        <fullName evidence="2">Uncharacterized protein</fullName>
    </submittedName>
</protein>
<organism evidence="2 3">
    <name type="scientific">Chironomus riparius</name>
    <dbReference type="NCBI Taxonomy" id="315576"/>
    <lineage>
        <taxon>Eukaryota</taxon>
        <taxon>Metazoa</taxon>
        <taxon>Ecdysozoa</taxon>
        <taxon>Arthropoda</taxon>
        <taxon>Hexapoda</taxon>
        <taxon>Insecta</taxon>
        <taxon>Pterygota</taxon>
        <taxon>Neoptera</taxon>
        <taxon>Endopterygota</taxon>
        <taxon>Diptera</taxon>
        <taxon>Nematocera</taxon>
        <taxon>Chironomoidea</taxon>
        <taxon>Chironomidae</taxon>
        <taxon>Chironominae</taxon>
        <taxon>Chironomus</taxon>
    </lineage>
</organism>
<keyword evidence="1" id="KW-0472">Membrane</keyword>
<feature type="transmembrane region" description="Helical" evidence="1">
    <location>
        <begin position="51"/>
        <end position="71"/>
    </location>
</feature>